<evidence type="ECO:0000256" key="4">
    <source>
        <dbReference type="RuleBase" id="RU004508"/>
    </source>
</evidence>
<dbReference type="AlphaFoldDB" id="A0A1H1USL0"/>
<dbReference type="RefSeq" id="WP_091525875.1">
    <property type="nucleotide sequence ID" value="NZ_LT629772.1"/>
</dbReference>
<feature type="modified residue" description="N6-(pyridoxal phosphate)lysine" evidence="3">
    <location>
        <position position="202"/>
    </location>
</feature>
<dbReference type="PANTHER" id="PTHR30244">
    <property type="entry name" value="TRANSAMINASE"/>
    <property type="match status" value="1"/>
</dbReference>
<organism evidence="5 6">
    <name type="scientific">Microlunatus soli</name>
    <dbReference type="NCBI Taxonomy" id="630515"/>
    <lineage>
        <taxon>Bacteria</taxon>
        <taxon>Bacillati</taxon>
        <taxon>Actinomycetota</taxon>
        <taxon>Actinomycetes</taxon>
        <taxon>Propionibacteriales</taxon>
        <taxon>Propionibacteriaceae</taxon>
        <taxon>Microlunatus</taxon>
    </lineage>
</organism>
<dbReference type="GO" id="GO:0008483">
    <property type="term" value="F:transaminase activity"/>
    <property type="evidence" value="ECO:0007669"/>
    <property type="project" value="TreeGrafter"/>
</dbReference>
<comment type="cofactor">
    <cofactor evidence="1">
        <name>pyridoxal 5'-phosphate</name>
        <dbReference type="ChEBI" id="CHEBI:597326"/>
    </cofactor>
</comment>
<dbReference type="SUPFAM" id="SSF53383">
    <property type="entry name" value="PLP-dependent transferases"/>
    <property type="match status" value="1"/>
</dbReference>
<dbReference type="GO" id="GO:0030170">
    <property type="term" value="F:pyridoxal phosphate binding"/>
    <property type="evidence" value="ECO:0007669"/>
    <property type="project" value="TreeGrafter"/>
</dbReference>
<dbReference type="EMBL" id="LT629772">
    <property type="protein sequence ID" value="SDS75463.1"/>
    <property type="molecule type" value="Genomic_DNA"/>
</dbReference>
<evidence type="ECO:0000313" key="5">
    <source>
        <dbReference type="EMBL" id="SDS75463.1"/>
    </source>
</evidence>
<dbReference type="PANTHER" id="PTHR30244:SF34">
    <property type="entry name" value="DTDP-4-AMINO-4,6-DIDEOXYGALACTOSE TRANSAMINASE"/>
    <property type="match status" value="1"/>
</dbReference>
<dbReference type="Proteomes" id="UP000199103">
    <property type="component" value="Chromosome I"/>
</dbReference>
<evidence type="ECO:0000256" key="2">
    <source>
        <dbReference type="PIRSR" id="PIRSR000390-1"/>
    </source>
</evidence>
<keyword evidence="3 4" id="KW-0663">Pyridoxal phosphate</keyword>
<name>A0A1H1USL0_9ACTN</name>
<dbReference type="Gene3D" id="3.90.1150.10">
    <property type="entry name" value="Aspartate Aminotransferase, domain 1"/>
    <property type="match status" value="1"/>
</dbReference>
<dbReference type="STRING" id="630515.SAMN04489812_2915"/>
<feature type="active site" description="Proton acceptor" evidence="2">
    <location>
        <position position="202"/>
    </location>
</feature>
<dbReference type="PIRSF" id="PIRSF000390">
    <property type="entry name" value="PLP_StrS"/>
    <property type="match status" value="1"/>
</dbReference>
<sequence>MSIGVASLAVNGGRPELDGLGPFPSWPQFGPEEETGLIDVLRSGAWGSTSGQLVATFETEFAAFHRTRHATALNNCTAGIAACLRAADIGVGDEVIVPPYTFIATASAALMVGATPIFADIDPTNHLLDPAPVEAAITDRTRAIIPVHLAGNVADLDAFVELGRRHDLLIIEDAAQAIGASWRDRPVGGFGAFGVFSFQSSKNMTAGEGGIVTTDDDARAAAIYSQVNLGRVRGGGWYQHETIGYNLRLTEFQAAVLRAQLDRFEDQQAVRDERAAQLRADLADVDGVLVDAIDDRVSSHGHHLFIFRLPELGARGLREAAAAALRAEGLPGVSTGYLPLHRNPALQRATADLARRLGRPEVTANCPATDLISTDTLWLPHETLLGSPEQIAAVGRAIAKIAHAADQLG</sequence>
<evidence type="ECO:0000313" key="6">
    <source>
        <dbReference type="Proteomes" id="UP000199103"/>
    </source>
</evidence>
<protein>
    <submittedName>
        <fullName evidence="5">dTDP-4-amino-4,6-dideoxygalactose transaminase</fullName>
    </submittedName>
</protein>
<dbReference type="InterPro" id="IPR015421">
    <property type="entry name" value="PyrdxlP-dep_Trfase_major"/>
</dbReference>
<dbReference type="Pfam" id="PF01041">
    <property type="entry name" value="DegT_DnrJ_EryC1"/>
    <property type="match status" value="1"/>
</dbReference>
<dbReference type="Gene3D" id="3.40.640.10">
    <property type="entry name" value="Type I PLP-dependent aspartate aminotransferase-like (Major domain)"/>
    <property type="match status" value="1"/>
</dbReference>
<keyword evidence="6" id="KW-1185">Reference proteome</keyword>
<dbReference type="InterPro" id="IPR000653">
    <property type="entry name" value="DegT/StrS_aminotransferase"/>
</dbReference>
<proteinExistence type="inferred from homology"/>
<dbReference type="OrthoDB" id="9804264at2"/>
<dbReference type="GO" id="GO:0000271">
    <property type="term" value="P:polysaccharide biosynthetic process"/>
    <property type="evidence" value="ECO:0007669"/>
    <property type="project" value="TreeGrafter"/>
</dbReference>
<evidence type="ECO:0000256" key="1">
    <source>
        <dbReference type="ARBA" id="ARBA00001933"/>
    </source>
</evidence>
<accession>A0A1H1USL0</accession>
<dbReference type="InterPro" id="IPR015424">
    <property type="entry name" value="PyrdxlP-dep_Trfase"/>
</dbReference>
<dbReference type="InterPro" id="IPR015422">
    <property type="entry name" value="PyrdxlP-dep_Trfase_small"/>
</dbReference>
<evidence type="ECO:0000256" key="3">
    <source>
        <dbReference type="PIRSR" id="PIRSR000390-2"/>
    </source>
</evidence>
<comment type="similarity">
    <text evidence="4">Belongs to the DegT/DnrJ/EryC1 family.</text>
</comment>
<reference evidence="5 6" key="1">
    <citation type="submission" date="2016-10" db="EMBL/GenBank/DDBJ databases">
        <authorList>
            <person name="de Groot N.N."/>
        </authorList>
    </citation>
    <scope>NUCLEOTIDE SEQUENCE [LARGE SCALE GENOMIC DNA]</scope>
    <source>
        <strain evidence="5 6">DSM 21800</strain>
    </source>
</reference>
<dbReference type="CDD" id="cd00616">
    <property type="entry name" value="AHBA_syn"/>
    <property type="match status" value="1"/>
</dbReference>
<gene>
    <name evidence="5" type="ORF">SAMN04489812_2915</name>
</gene>